<evidence type="ECO:0000313" key="2">
    <source>
        <dbReference type="EMBL" id="GAI94446.1"/>
    </source>
</evidence>
<dbReference type="EMBL" id="BARW01020680">
    <property type="protein sequence ID" value="GAI94446.1"/>
    <property type="molecule type" value="Genomic_DNA"/>
</dbReference>
<dbReference type="SUPFAM" id="SSF49265">
    <property type="entry name" value="Fibronectin type III"/>
    <property type="match status" value="1"/>
</dbReference>
<reference evidence="2" key="1">
    <citation type="journal article" date="2014" name="Front. Microbiol.">
        <title>High frequency of phylogenetically diverse reductive dehalogenase-homologous genes in deep subseafloor sedimentary metagenomes.</title>
        <authorList>
            <person name="Kawai M."/>
            <person name="Futagami T."/>
            <person name="Toyoda A."/>
            <person name="Takaki Y."/>
            <person name="Nishi S."/>
            <person name="Hori S."/>
            <person name="Arai W."/>
            <person name="Tsubouchi T."/>
            <person name="Morono Y."/>
            <person name="Uchiyama I."/>
            <person name="Ito T."/>
            <person name="Fujiyama A."/>
            <person name="Inagaki F."/>
            <person name="Takami H."/>
        </authorList>
    </citation>
    <scope>NUCLEOTIDE SEQUENCE</scope>
    <source>
        <strain evidence="2">Expedition CK06-06</strain>
    </source>
</reference>
<dbReference type="AlphaFoldDB" id="X1TST8"/>
<evidence type="ECO:0000259" key="1">
    <source>
        <dbReference type="PROSITE" id="PS50853"/>
    </source>
</evidence>
<gene>
    <name evidence="2" type="ORF">S12H4_34889</name>
</gene>
<proteinExistence type="predicted"/>
<dbReference type="PROSITE" id="PS50853">
    <property type="entry name" value="FN3"/>
    <property type="match status" value="1"/>
</dbReference>
<dbReference type="InterPro" id="IPR013783">
    <property type="entry name" value="Ig-like_fold"/>
</dbReference>
<dbReference type="CDD" id="cd00063">
    <property type="entry name" value="FN3"/>
    <property type="match status" value="1"/>
</dbReference>
<protein>
    <recommendedName>
        <fullName evidence="1">Fibronectin type-III domain-containing protein</fullName>
    </recommendedName>
</protein>
<accession>X1TST8</accession>
<name>X1TST8_9ZZZZ</name>
<comment type="caution">
    <text evidence="2">The sequence shown here is derived from an EMBL/GenBank/DDBJ whole genome shotgun (WGS) entry which is preliminary data.</text>
</comment>
<sequence>AAEQATTTKDETLDDLLDAMKSDIRYAENTVDFDDDKLKLIGWAGRKAKIPLAPPRQARLLEAPKQGEGWVFLDWKAPVEGGAVSAYKVMRRERPAGPWEDVATAVTSEGTLAEQPRGKEFEYRIVVVNKAGKGEPSNTAMVVL</sequence>
<dbReference type="InterPro" id="IPR003961">
    <property type="entry name" value="FN3_dom"/>
</dbReference>
<feature type="non-terminal residue" evidence="2">
    <location>
        <position position="1"/>
    </location>
</feature>
<feature type="domain" description="Fibronectin type-III" evidence="1">
    <location>
        <begin position="54"/>
        <end position="144"/>
    </location>
</feature>
<organism evidence="2">
    <name type="scientific">marine sediment metagenome</name>
    <dbReference type="NCBI Taxonomy" id="412755"/>
    <lineage>
        <taxon>unclassified sequences</taxon>
        <taxon>metagenomes</taxon>
        <taxon>ecological metagenomes</taxon>
    </lineage>
</organism>
<dbReference type="InterPro" id="IPR036116">
    <property type="entry name" value="FN3_sf"/>
</dbReference>
<dbReference type="Gene3D" id="2.60.40.10">
    <property type="entry name" value="Immunoglobulins"/>
    <property type="match status" value="1"/>
</dbReference>